<evidence type="ECO:0000256" key="5">
    <source>
        <dbReference type="ARBA" id="ARBA00018429"/>
    </source>
</evidence>
<dbReference type="PANTHER" id="PTHR11264">
    <property type="entry name" value="URACIL-DNA GLYCOSYLASE"/>
    <property type="match status" value="1"/>
</dbReference>
<proteinExistence type="inferred from homology"/>
<reference evidence="13 14" key="1">
    <citation type="journal article" date="2015" name="Genome Announc.">
        <title>Expanding the biotechnology potential of lactobacilli through comparative genomics of 213 strains and associated genera.</title>
        <authorList>
            <person name="Sun Z."/>
            <person name="Harris H.M."/>
            <person name="McCann A."/>
            <person name="Guo C."/>
            <person name="Argimon S."/>
            <person name="Zhang W."/>
            <person name="Yang X."/>
            <person name="Jeffery I.B."/>
            <person name="Cooney J.C."/>
            <person name="Kagawa T.F."/>
            <person name="Liu W."/>
            <person name="Song Y."/>
            <person name="Salvetti E."/>
            <person name="Wrobel A."/>
            <person name="Rasinkangas P."/>
            <person name="Parkhill J."/>
            <person name="Rea M.C."/>
            <person name="O'Sullivan O."/>
            <person name="Ritari J."/>
            <person name="Douillard F.P."/>
            <person name="Paul Ross R."/>
            <person name="Yang R."/>
            <person name="Briner A.E."/>
            <person name="Felis G.E."/>
            <person name="de Vos W.M."/>
            <person name="Barrangou R."/>
            <person name="Klaenhammer T.R."/>
            <person name="Caufield P.W."/>
            <person name="Cui Y."/>
            <person name="Zhang H."/>
            <person name="O'Toole P.W."/>
        </authorList>
    </citation>
    <scope>NUCLEOTIDE SEQUENCE [LARGE SCALE GENOMIC DNA]</scope>
    <source>
        <strain evidence="13 14">DSM 15707</strain>
    </source>
</reference>
<dbReference type="GO" id="GO:0004844">
    <property type="term" value="F:uracil DNA N-glycosylase activity"/>
    <property type="evidence" value="ECO:0007669"/>
    <property type="project" value="UniProtKB-UniRule"/>
</dbReference>
<evidence type="ECO:0000256" key="2">
    <source>
        <dbReference type="ARBA" id="ARBA00002631"/>
    </source>
</evidence>
<dbReference type="Pfam" id="PF03167">
    <property type="entry name" value="UDG"/>
    <property type="match status" value="1"/>
</dbReference>
<dbReference type="SMART" id="SM00987">
    <property type="entry name" value="UreE_C"/>
    <property type="match status" value="1"/>
</dbReference>
<dbReference type="SMART" id="SM00986">
    <property type="entry name" value="UDG"/>
    <property type="match status" value="1"/>
</dbReference>
<dbReference type="NCBIfam" id="NF003592">
    <property type="entry name" value="PRK05254.1-5"/>
    <property type="match status" value="1"/>
</dbReference>
<dbReference type="InterPro" id="IPR018085">
    <property type="entry name" value="Ura-DNA_Glyclase_AS"/>
</dbReference>
<keyword evidence="9" id="KW-0963">Cytoplasm</keyword>
<comment type="subcellular location">
    <subcellularLocation>
        <location evidence="9">Cytoplasm</location>
    </subcellularLocation>
</comment>
<dbReference type="STRING" id="1423778.FC70_GL000331"/>
<evidence type="ECO:0000256" key="4">
    <source>
        <dbReference type="ARBA" id="ARBA00012030"/>
    </source>
</evidence>
<dbReference type="HAMAP" id="MF_00148">
    <property type="entry name" value="UDG"/>
    <property type="match status" value="1"/>
</dbReference>
<feature type="domain" description="Uracil-DNA glycosylase-like" evidence="12">
    <location>
        <begin position="50"/>
        <end position="210"/>
    </location>
</feature>
<protein>
    <recommendedName>
        <fullName evidence="5 9">Uracil-DNA glycosylase</fullName>
        <shortName evidence="9">UDG</shortName>
        <ecNumber evidence="4 9">3.2.2.27</ecNumber>
    </recommendedName>
</protein>
<evidence type="ECO:0000313" key="14">
    <source>
        <dbReference type="Proteomes" id="UP000051697"/>
    </source>
</evidence>
<dbReference type="NCBIfam" id="TIGR00628">
    <property type="entry name" value="ung"/>
    <property type="match status" value="1"/>
</dbReference>
<dbReference type="PANTHER" id="PTHR11264:SF0">
    <property type="entry name" value="URACIL-DNA GLYCOSYLASE"/>
    <property type="match status" value="1"/>
</dbReference>
<dbReference type="RefSeq" id="WP_057889283.1">
    <property type="nucleotide sequence ID" value="NZ_AZFE01000003.1"/>
</dbReference>
<keyword evidence="7 9" id="KW-0378">Hydrolase</keyword>
<name>A0A0R1RUI2_9LACO</name>
<dbReference type="GO" id="GO:0097510">
    <property type="term" value="P:base-excision repair, AP site formation via deaminated base removal"/>
    <property type="evidence" value="ECO:0007669"/>
    <property type="project" value="TreeGrafter"/>
</dbReference>
<dbReference type="FunFam" id="3.40.470.10:FF:000001">
    <property type="entry name" value="Uracil-DNA glycosylase"/>
    <property type="match status" value="1"/>
</dbReference>
<dbReference type="PATRIC" id="fig|1423778.4.peg.350"/>
<comment type="catalytic activity">
    <reaction evidence="1 9 11">
        <text>Hydrolyzes single-stranded DNA or mismatched double-stranded DNA and polynucleotides, releasing free uracil.</text>
        <dbReference type="EC" id="3.2.2.27"/>
    </reaction>
</comment>
<evidence type="ECO:0000256" key="8">
    <source>
        <dbReference type="ARBA" id="ARBA00023204"/>
    </source>
</evidence>
<gene>
    <name evidence="9" type="primary">ung</name>
    <name evidence="13" type="ORF">FC70_GL000331</name>
</gene>
<organism evidence="13 14">
    <name type="scientific">Paucilactobacillus oligofermentans DSM 15707 = LMG 22743</name>
    <dbReference type="NCBI Taxonomy" id="1423778"/>
    <lineage>
        <taxon>Bacteria</taxon>
        <taxon>Bacillati</taxon>
        <taxon>Bacillota</taxon>
        <taxon>Bacilli</taxon>
        <taxon>Lactobacillales</taxon>
        <taxon>Lactobacillaceae</taxon>
        <taxon>Paucilactobacillus</taxon>
    </lineage>
</organism>
<dbReference type="OrthoDB" id="9804372at2"/>
<dbReference type="AlphaFoldDB" id="A0A0R1RUI2"/>
<dbReference type="KEGG" id="lol:LACOL_1362"/>
<dbReference type="NCBIfam" id="NF003588">
    <property type="entry name" value="PRK05254.1-1"/>
    <property type="match status" value="1"/>
</dbReference>
<evidence type="ECO:0000256" key="6">
    <source>
        <dbReference type="ARBA" id="ARBA00022763"/>
    </source>
</evidence>
<dbReference type="SUPFAM" id="SSF52141">
    <property type="entry name" value="Uracil-DNA glycosylase-like"/>
    <property type="match status" value="1"/>
</dbReference>
<dbReference type="CDD" id="cd10027">
    <property type="entry name" value="UDG-F1-like"/>
    <property type="match status" value="1"/>
</dbReference>
<evidence type="ECO:0000259" key="12">
    <source>
        <dbReference type="SMART" id="SM00986"/>
    </source>
</evidence>
<feature type="active site" description="Proton acceptor" evidence="9 10">
    <location>
        <position position="65"/>
    </location>
</feature>
<evidence type="ECO:0000256" key="3">
    <source>
        <dbReference type="ARBA" id="ARBA00008184"/>
    </source>
</evidence>
<dbReference type="GO" id="GO:0005737">
    <property type="term" value="C:cytoplasm"/>
    <property type="evidence" value="ECO:0007669"/>
    <property type="project" value="UniProtKB-SubCell"/>
</dbReference>
<dbReference type="InterPro" id="IPR036895">
    <property type="entry name" value="Uracil-DNA_glycosylase-like_sf"/>
</dbReference>
<evidence type="ECO:0000313" key="13">
    <source>
        <dbReference type="EMBL" id="KRL57858.1"/>
    </source>
</evidence>
<evidence type="ECO:0000256" key="11">
    <source>
        <dbReference type="RuleBase" id="RU003780"/>
    </source>
</evidence>
<evidence type="ECO:0000256" key="9">
    <source>
        <dbReference type="HAMAP-Rule" id="MF_00148"/>
    </source>
</evidence>
<keyword evidence="14" id="KW-1185">Reference proteome</keyword>
<dbReference type="Proteomes" id="UP000051697">
    <property type="component" value="Unassembled WGS sequence"/>
</dbReference>
<dbReference type="PROSITE" id="PS00130">
    <property type="entry name" value="U_DNA_GLYCOSYLASE"/>
    <property type="match status" value="1"/>
</dbReference>
<dbReference type="InterPro" id="IPR002043">
    <property type="entry name" value="UDG_fam1"/>
</dbReference>
<evidence type="ECO:0000256" key="10">
    <source>
        <dbReference type="PROSITE-ProRule" id="PRU10072"/>
    </source>
</evidence>
<sequence length="228" mass="25960">MKPFINNDWWPVLESEFGQPYYSNLSSFINHEYQNENIHPDHDKIFEAFEWTPFAKTKVVILGQDPYHENHQAHGLSFSVMPGVKVPPSLRNIYKELDDDLGFAPVNHGYLESWARQGVLLLNTVLTVQDGVAFSHQGKGWEKLTDAAIIALSERTKPVIFVLWGKAAQDKIKLIDTTQNVVIKSAHPSPLSAYRGFFGSRPFSKVNTVLRQLGEKEIDWQLPESVEE</sequence>
<dbReference type="NCBIfam" id="NF003591">
    <property type="entry name" value="PRK05254.1-4"/>
    <property type="match status" value="1"/>
</dbReference>
<dbReference type="InterPro" id="IPR005122">
    <property type="entry name" value="Uracil-DNA_glycosylase-like"/>
</dbReference>
<comment type="function">
    <text evidence="2 9 11">Excises uracil residues from the DNA which can arise as a result of misincorporation of dUMP residues by DNA polymerase or due to deamination of cytosine.</text>
</comment>
<dbReference type="NCBIfam" id="NF003589">
    <property type="entry name" value="PRK05254.1-2"/>
    <property type="match status" value="1"/>
</dbReference>
<accession>A0A0R1RUI2</accession>
<comment type="similarity">
    <text evidence="3 9 11">Belongs to the uracil-DNA glycosylase (UDG) superfamily. UNG family.</text>
</comment>
<keyword evidence="6 9" id="KW-0227">DNA damage</keyword>
<dbReference type="EMBL" id="AZFE01000003">
    <property type="protein sequence ID" value="KRL57858.1"/>
    <property type="molecule type" value="Genomic_DNA"/>
</dbReference>
<evidence type="ECO:0000256" key="1">
    <source>
        <dbReference type="ARBA" id="ARBA00001400"/>
    </source>
</evidence>
<keyword evidence="8 9" id="KW-0234">DNA repair</keyword>
<dbReference type="Gene3D" id="3.40.470.10">
    <property type="entry name" value="Uracil-DNA glycosylase-like domain"/>
    <property type="match status" value="1"/>
</dbReference>
<comment type="caution">
    <text evidence="13">The sequence shown here is derived from an EMBL/GenBank/DDBJ whole genome shotgun (WGS) entry which is preliminary data.</text>
</comment>
<evidence type="ECO:0000256" key="7">
    <source>
        <dbReference type="ARBA" id="ARBA00022801"/>
    </source>
</evidence>
<dbReference type="EC" id="3.2.2.27" evidence="4 9"/>